<evidence type="ECO:0000259" key="1">
    <source>
        <dbReference type="PROSITE" id="PS50112"/>
    </source>
</evidence>
<accession>A0ABN9QIQ1</accession>
<dbReference type="CDD" id="cd00130">
    <property type="entry name" value="PAS"/>
    <property type="match status" value="1"/>
</dbReference>
<feature type="domain" description="PAS" evidence="1">
    <location>
        <begin position="166"/>
        <end position="206"/>
    </location>
</feature>
<dbReference type="SUPFAM" id="SSF55785">
    <property type="entry name" value="PYP-like sensor domain (PAS domain)"/>
    <property type="match status" value="2"/>
</dbReference>
<dbReference type="Gene3D" id="3.30.450.20">
    <property type="entry name" value="PAS domain"/>
    <property type="match status" value="1"/>
</dbReference>
<reference evidence="2" key="1">
    <citation type="submission" date="2023-10" db="EMBL/GenBank/DDBJ databases">
        <authorList>
            <person name="Chen Y."/>
            <person name="Shah S."/>
            <person name="Dougan E. K."/>
            <person name="Thang M."/>
            <person name="Chan C."/>
        </authorList>
    </citation>
    <scope>NUCLEOTIDE SEQUENCE [LARGE SCALE GENOMIC DNA]</scope>
</reference>
<dbReference type="PROSITE" id="PS50112">
    <property type="entry name" value="PAS"/>
    <property type="match status" value="2"/>
</dbReference>
<comment type="caution">
    <text evidence="2">The sequence shown here is derived from an EMBL/GenBank/DDBJ whole genome shotgun (WGS) entry which is preliminary data.</text>
</comment>
<evidence type="ECO:0000313" key="3">
    <source>
        <dbReference type="Proteomes" id="UP001189429"/>
    </source>
</evidence>
<organism evidence="2 3">
    <name type="scientific">Prorocentrum cordatum</name>
    <dbReference type="NCBI Taxonomy" id="2364126"/>
    <lineage>
        <taxon>Eukaryota</taxon>
        <taxon>Sar</taxon>
        <taxon>Alveolata</taxon>
        <taxon>Dinophyceae</taxon>
        <taxon>Prorocentrales</taxon>
        <taxon>Prorocentraceae</taxon>
        <taxon>Prorocentrum</taxon>
    </lineage>
</organism>
<evidence type="ECO:0000313" key="2">
    <source>
        <dbReference type="EMBL" id="CAK0805067.1"/>
    </source>
</evidence>
<dbReference type="InterPro" id="IPR035965">
    <property type="entry name" value="PAS-like_dom_sf"/>
</dbReference>
<protein>
    <recommendedName>
        <fullName evidence="1">PAS domain-containing protein</fullName>
    </recommendedName>
</protein>
<keyword evidence="3" id="KW-1185">Reference proteome</keyword>
<sequence>QAFLDPAGGPYQVSTGGFHSGAQDAAELGLGPRGDGHALESLRDAIDKANAPVVGIDVQGCIVEWNRKVAQICGWSKEDVLGKQLVETLVPYDSQDRVVEVLNAALQGSEVDSYELPLLDKAGKLHTLTLNAAMCVGVDGETTGVIGFGQDGSGPPVKNDQEATAAPDRVPQLADGATAPVLLLDSAGCVVGWSQGLAELTGYDQDGRAGACWAAVLPLPG</sequence>
<dbReference type="Proteomes" id="UP001189429">
    <property type="component" value="Unassembled WGS sequence"/>
</dbReference>
<proteinExistence type="predicted"/>
<feature type="domain" description="PAS" evidence="1">
    <location>
        <begin position="38"/>
        <end position="109"/>
    </location>
</feature>
<feature type="non-terminal residue" evidence="2">
    <location>
        <position position="1"/>
    </location>
</feature>
<dbReference type="Pfam" id="PF00989">
    <property type="entry name" value="PAS"/>
    <property type="match status" value="1"/>
</dbReference>
<name>A0ABN9QIQ1_9DINO</name>
<gene>
    <name evidence="2" type="ORF">PCOR1329_LOCUS11702</name>
</gene>
<dbReference type="NCBIfam" id="TIGR00229">
    <property type="entry name" value="sensory_box"/>
    <property type="match status" value="1"/>
</dbReference>
<dbReference type="InterPro" id="IPR013767">
    <property type="entry name" value="PAS_fold"/>
</dbReference>
<dbReference type="EMBL" id="CAUYUJ010003372">
    <property type="protein sequence ID" value="CAK0805067.1"/>
    <property type="molecule type" value="Genomic_DNA"/>
</dbReference>
<dbReference type="InterPro" id="IPR000014">
    <property type="entry name" value="PAS"/>
</dbReference>
<dbReference type="SMART" id="SM00091">
    <property type="entry name" value="PAS"/>
    <property type="match status" value="1"/>
</dbReference>